<dbReference type="RefSeq" id="WP_144902923.1">
    <property type="nucleotide sequence ID" value="NZ_JACHOA010000001.1"/>
</dbReference>
<dbReference type="Proteomes" id="UP000538566">
    <property type="component" value="Unassembled WGS sequence"/>
</dbReference>
<evidence type="ECO:0000256" key="1">
    <source>
        <dbReference type="ARBA" id="ARBA00022649"/>
    </source>
</evidence>
<dbReference type="EMBL" id="JACHOA010000001">
    <property type="protein sequence ID" value="MBB4611787.1"/>
    <property type="molecule type" value="Genomic_DNA"/>
</dbReference>
<dbReference type="InterPro" id="IPR035093">
    <property type="entry name" value="RelE/ParE_toxin_dom_sf"/>
</dbReference>
<comment type="caution">
    <text evidence="2">The sequence shown here is derived from an EMBL/GenBank/DDBJ whole genome shotgun (WGS) entry which is preliminary data.</text>
</comment>
<dbReference type="OrthoDB" id="7173315at2"/>
<keyword evidence="3" id="KW-1185">Reference proteome</keyword>
<evidence type="ECO:0000313" key="2">
    <source>
        <dbReference type="EMBL" id="MBB4611787.1"/>
    </source>
</evidence>
<protein>
    <submittedName>
        <fullName evidence="2">Toxin ParE1/3/4</fullName>
    </submittedName>
</protein>
<sequence length="103" mass="12298">MTRYRIEPSAAARLDEIFVYTRDVWSVEQAEKYIRDLFEKFAAIAERRVIWKSIPAELGVKGWFCRHERHYVYWTEQADGEIAIVAVLHERMHRIARIKAEFG</sequence>
<dbReference type="InterPro" id="IPR007712">
    <property type="entry name" value="RelE/ParE_toxin"/>
</dbReference>
<reference evidence="2 3" key="1">
    <citation type="submission" date="2020-08" db="EMBL/GenBank/DDBJ databases">
        <title>Genomic Encyclopedia of Type Strains, Phase IV (KMG-IV): sequencing the most valuable type-strain genomes for metagenomic binning, comparative biology and taxonomic classification.</title>
        <authorList>
            <person name="Goeker M."/>
        </authorList>
    </citation>
    <scope>NUCLEOTIDE SEQUENCE [LARGE SCALE GENOMIC DNA]</scope>
    <source>
        <strain evidence="2 3">DSM 17507</strain>
    </source>
</reference>
<name>A0A7W7A8S0_9SPHN</name>
<accession>A0A7W7A8S0</accession>
<gene>
    <name evidence="2" type="ORF">GGR37_000033</name>
</gene>
<dbReference type="Pfam" id="PF05016">
    <property type="entry name" value="ParE_toxin"/>
    <property type="match status" value="1"/>
</dbReference>
<dbReference type="AlphaFoldDB" id="A0A7W7A8S0"/>
<dbReference type="Gene3D" id="3.30.2310.20">
    <property type="entry name" value="RelE-like"/>
    <property type="match status" value="1"/>
</dbReference>
<proteinExistence type="predicted"/>
<organism evidence="2 3">
    <name type="scientific">Novosphingobium taihuense</name>
    <dbReference type="NCBI Taxonomy" id="260085"/>
    <lineage>
        <taxon>Bacteria</taxon>
        <taxon>Pseudomonadati</taxon>
        <taxon>Pseudomonadota</taxon>
        <taxon>Alphaproteobacteria</taxon>
        <taxon>Sphingomonadales</taxon>
        <taxon>Sphingomonadaceae</taxon>
        <taxon>Novosphingobium</taxon>
    </lineage>
</organism>
<keyword evidence="1" id="KW-1277">Toxin-antitoxin system</keyword>
<evidence type="ECO:0000313" key="3">
    <source>
        <dbReference type="Proteomes" id="UP000538566"/>
    </source>
</evidence>